<dbReference type="Pfam" id="PF00005">
    <property type="entry name" value="ABC_tran"/>
    <property type="match status" value="1"/>
</dbReference>
<gene>
    <name evidence="2" type="primary">prsD_3</name>
    <name evidence="2" type="ORF">GALL_470800</name>
</gene>
<organism evidence="2">
    <name type="scientific">mine drainage metagenome</name>
    <dbReference type="NCBI Taxonomy" id="410659"/>
    <lineage>
        <taxon>unclassified sequences</taxon>
        <taxon>metagenomes</taxon>
        <taxon>ecological metagenomes</taxon>
    </lineage>
</organism>
<dbReference type="SUPFAM" id="SSF52540">
    <property type="entry name" value="P-loop containing nucleoside triphosphate hydrolases"/>
    <property type="match status" value="1"/>
</dbReference>
<reference evidence="2" key="1">
    <citation type="submission" date="2016-10" db="EMBL/GenBank/DDBJ databases">
        <title>Sequence of Gallionella enrichment culture.</title>
        <authorList>
            <person name="Poehlein A."/>
            <person name="Muehling M."/>
            <person name="Daniel R."/>
        </authorList>
    </citation>
    <scope>NUCLEOTIDE SEQUENCE</scope>
</reference>
<dbReference type="InterPro" id="IPR039421">
    <property type="entry name" value="Type_1_exporter"/>
</dbReference>
<keyword evidence="2" id="KW-0067">ATP-binding</keyword>
<feature type="domain" description="ABC transporter" evidence="1">
    <location>
        <begin position="4"/>
        <end position="41"/>
    </location>
</feature>
<dbReference type="GO" id="GO:0015421">
    <property type="term" value="F:ABC-type oligopeptide transporter activity"/>
    <property type="evidence" value="ECO:0007669"/>
    <property type="project" value="TreeGrafter"/>
</dbReference>
<dbReference type="GO" id="GO:0005524">
    <property type="term" value="F:ATP binding"/>
    <property type="evidence" value="ECO:0007669"/>
    <property type="project" value="UniProtKB-KW"/>
</dbReference>
<dbReference type="GO" id="GO:0016887">
    <property type="term" value="F:ATP hydrolysis activity"/>
    <property type="evidence" value="ECO:0007669"/>
    <property type="project" value="InterPro"/>
</dbReference>
<dbReference type="InterPro" id="IPR003439">
    <property type="entry name" value="ABC_transporter-like_ATP-bd"/>
</dbReference>
<evidence type="ECO:0000313" key="2">
    <source>
        <dbReference type="EMBL" id="OIQ71304.1"/>
    </source>
</evidence>
<sequence length="124" mass="13490">MGYDTPTGDAGGTLSGGQRQRLGLARAMYDNPALIVLDEPNANLDELGERALLQAITELKSQGKTIFLISHRLNILSVVDYLLVLKEGQIAHYGSRDEVLAKLRKQAESAQPSLSAKEEALENE</sequence>
<dbReference type="AlphaFoldDB" id="A0A1J5PKH1"/>
<dbReference type="InterPro" id="IPR027417">
    <property type="entry name" value="P-loop_NTPase"/>
</dbReference>
<protein>
    <submittedName>
        <fullName evidence="2">Type I secretion system ATP-binding protein PrsD</fullName>
    </submittedName>
</protein>
<proteinExistence type="predicted"/>
<dbReference type="PANTHER" id="PTHR43394">
    <property type="entry name" value="ATP-DEPENDENT PERMEASE MDL1, MITOCHONDRIAL"/>
    <property type="match status" value="1"/>
</dbReference>
<evidence type="ECO:0000259" key="1">
    <source>
        <dbReference type="Pfam" id="PF00005"/>
    </source>
</evidence>
<name>A0A1J5PKH1_9ZZZZ</name>
<dbReference type="PANTHER" id="PTHR43394:SF1">
    <property type="entry name" value="ATP-BINDING CASSETTE SUB-FAMILY B MEMBER 10, MITOCHONDRIAL"/>
    <property type="match status" value="1"/>
</dbReference>
<dbReference type="EMBL" id="MLJW01003788">
    <property type="protein sequence ID" value="OIQ71304.1"/>
    <property type="molecule type" value="Genomic_DNA"/>
</dbReference>
<comment type="caution">
    <text evidence="2">The sequence shown here is derived from an EMBL/GenBank/DDBJ whole genome shotgun (WGS) entry which is preliminary data.</text>
</comment>
<keyword evidence="2" id="KW-0547">Nucleotide-binding</keyword>
<accession>A0A1J5PKH1</accession>
<dbReference type="Gene3D" id="3.40.50.300">
    <property type="entry name" value="P-loop containing nucleotide triphosphate hydrolases"/>
    <property type="match status" value="1"/>
</dbReference>